<comment type="caution">
    <text evidence="2">The sequence shown here is derived from an EMBL/GenBank/DDBJ whole genome shotgun (WGS) entry which is preliminary data.</text>
</comment>
<evidence type="ECO:0000256" key="1">
    <source>
        <dbReference type="SAM" id="MobiDB-lite"/>
    </source>
</evidence>
<sequence length="161" mass="17591">MPQNSSSLKAQVVQERVQQVPLDSSIVVAQVARERVQQEKYDILDAAEKWILKVIQGAWRRLKLRNTSQQSEDASQSLVDAFAAIMGPKHTGYMRLYGRGVTKSTLNGKGHSELSSSATDETLCAQSPQPAVQPVNQPSAVSNNQGGENKQGNDDNIEDLT</sequence>
<name>A0ABS8WJI4_DATST</name>
<feature type="region of interest" description="Disordered" evidence="1">
    <location>
        <begin position="102"/>
        <end position="161"/>
    </location>
</feature>
<dbReference type="EMBL" id="JACEIK010008054">
    <property type="protein sequence ID" value="MCE3050970.1"/>
    <property type="molecule type" value="Genomic_DNA"/>
</dbReference>
<accession>A0ABS8WJI4</accession>
<evidence type="ECO:0000313" key="3">
    <source>
        <dbReference type="Proteomes" id="UP000823775"/>
    </source>
</evidence>
<dbReference type="Proteomes" id="UP000823775">
    <property type="component" value="Unassembled WGS sequence"/>
</dbReference>
<reference evidence="2 3" key="1">
    <citation type="journal article" date="2021" name="BMC Genomics">
        <title>Datura genome reveals duplications of psychoactive alkaloid biosynthetic genes and high mutation rate following tissue culture.</title>
        <authorList>
            <person name="Rajewski A."/>
            <person name="Carter-House D."/>
            <person name="Stajich J."/>
            <person name="Litt A."/>
        </authorList>
    </citation>
    <scope>NUCLEOTIDE SEQUENCE [LARGE SCALE GENOMIC DNA]</scope>
    <source>
        <strain evidence="2">AR-01</strain>
    </source>
</reference>
<proteinExistence type="predicted"/>
<evidence type="ECO:0000313" key="2">
    <source>
        <dbReference type="EMBL" id="MCE3050970.1"/>
    </source>
</evidence>
<protein>
    <submittedName>
        <fullName evidence="2">Uncharacterized protein</fullName>
    </submittedName>
</protein>
<feature type="compositionally biased region" description="Polar residues" evidence="1">
    <location>
        <begin position="102"/>
        <end position="150"/>
    </location>
</feature>
<organism evidence="2 3">
    <name type="scientific">Datura stramonium</name>
    <name type="common">Jimsonweed</name>
    <name type="synonym">Common thornapple</name>
    <dbReference type="NCBI Taxonomy" id="4076"/>
    <lineage>
        <taxon>Eukaryota</taxon>
        <taxon>Viridiplantae</taxon>
        <taxon>Streptophyta</taxon>
        <taxon>Embryophyta</taxon>
        <taxon>Tracheophyta</taxon>
        <taxon>Spermatophyta</taxon>
        <taxon>Magnoliopsida</taxon>
        <taxon>eudicotyledons</taxon>
        <taxon>Gunneridae</taxon>
        <taxon>Pentapetalae</taxon>
        <taxon>asterids</taxon>
        <taxon>lamiids</taxon>
        <taxon>Solanales</taxon>
        <taxon>Solanaceae</taxon>
        <taxon>Solanoideae</taxon>
        <taxon>Datureae</taxon>
        <taxon>Datura</taxon>
    </lineage>
</organism>
<keyword evidence="3" id="KW-1185">Reference proteome</keyword>
<gene>
    <name evidence="2" type="ORF">HAX54_048624</name>
</gene>